<organism evidence="2 3">
    <name type="scientific">Colletotrichum scovillei</name>
    <dbReference type="NCBI Taxonomy" id="1209932"/>
    <lineage>
        <taxon>Eukaryota</taxon>
        <taxon>Fungi</taxon>
        <taxon>Dikarya</taxon>
        <taxon>Ascomycota</taxon>
        <taxon>Pezizomycotina</taxon>
        <taxon>Sordariomycetes</taxon>
        <taxon>Hypocreomycetidae</taxon>
        <taxon>Glomerellales</taxon>
        <taxon>Glomerellaceae</taxon>
        <taxon>Colletotrichum</taxon>
        <taxon>Colletotrichum acutatum species complex</taxon>
    </lineage>
</organism>
<gene>
    <name evidence="2" type="ORF">JMJ77_011808</name>
</gene>
<feature type="chain" id="PRO_5040288192" description="Secreted protein" evidence="1">
    <location>
        <begin position="29"/>
        <end position="124"/>
    </location>
</feature>
<evidence type="ECO:0000313" key="3">
    <source>
        <dbReference type="Proteomes" id="UP000699042"/>
    </source>
</evidence>
<evidence type="ECO:0008006" key="4">
    <source>
        <dbReference type="Google" id="ProtNLM"/>
    </source>
</evidence>
<protein>
    <recommendedName>
        <fullName evidence="4">Secreted protein</fullName>
    </recommendedName>
</protein>
<dbReference type="Proteomes" id="UP000699042">
    <property type="component" value="Unassembled WGS sequence"/>
</dbReference>
<proteinExistence type="predicted"/>
<reference evidence="2" key="1">
    <citation type="submission" date="2021-05" db="EMBL/GenBank/DDBJ databases">
        <title>Comparative genomics of three Colletotrichum scovillei strains and genetic complementation revealed genes involved fungal growth and virulence on chili pepper.</title>
        <authorList>
            <person name="Hsieh D.-K."/>
            <person name="Chuang S.-C."/>
            <person name="Chen C.-Y."/>
            <person name="Chao Y.-T."/>
            <person name="Lu M.-Y.J."/>
            <person name="Lee M.-H."/>
            <person name="Shih M.-C."/>
        </authorList>
    </citation>
    <scope>NUCLEOTIDE SEQUENCE</scope>
    <source>
        <strain evidence="2">Coll-153</strain>
    </source>
</reference>
<evidence type="ECO:0000256" key="1">
    <source>
        <dbReference type="SAM" id="SignalP"/>
    </source>
</evidence>
<feature type="signal peptide" evidence="1">
    <location>
        <begin position="1"/>
        <end position="28"/>
    </location>
</feature>
<name>A0A9P7QVL4_9PEZI</name>
<comment type="caution">
    <text evidence="2">The sequence shown here is derived from an EMBL/GenBank/DDBJ whole genome shotgun (WGS) entry which is preliminary data.</text>
</comment>
<keyword evidence="3" id="KW-1185">Reference proteome</keyword>
<sequence length="124" mass="14178">MYLFFLLLPLKSLRYLGLSILQVTPVFGDGEVPRRDELSTAVFVPFRLDTQFCDEKSEALFVCNGTRERQTKVDVGRGCEEHWKQWSPEWMTAPSKSAYVASNPTLVQLELDEEINTTPAFSRS</sequence>
<evidence type="ECO:0000313" key="2">
    <source>
        <dbReference type="EMBL" id="KAG7043988.1"/>
    </source>
</evidence>
<dbReference type="AlphaFoldDB" id="A0A9P7QVL4"/>
<dbReference type="EMBL" id="JAESDN010000011">
    <property type="protein sequence ID" value="KAG7043988.1"/>
    <property type="molecule type" value="Genomic_DNA"/>
</dbReference>
<keyword evidence="1" id="KW-0732">Signal</keyword>
<accession>A0A9P7QVL4</accession>